<dbReference type="AlphaFoldDB" id="A0A844Y1U5"/>
<keyword evidence="1" id="KW-1133">Transmembrane helix</keyword>
<evidence type="ECO:0000313" key="3">
    <source>
        <dbReference type="Proteomes" id="UP000444185"/>
    </source>
</evidence>
<keyword evidence="3" id="KW-1185">Reference proteome</keyword>
<dbReference type="RefSeq" id="WP_160608857.1">
    <property type="nucleotide sequence ID" value="NZ_WTYF01000004.1"/>
</dbReference>
<protein>
    <recommendedName>
        <fullName evidence="4">Integral membrane protein</fullName>
    </recommendedName>
</protein>
<organism evidence="2 3">
    <name type="scientific">Qipengyuania gaetbuli</name>
    <dbReference type="NCBI Taxonomy" id="266952"/>
    <lineage>
        <taxon>Bacteria</taxon>
        <taxon>Pseudomonadati</taxon>
        <taxon>Pseudomonadota</taxon>
        <taxon>Alphaproteobacteria</taxon>
        <taxon>Sphingomonadales</taxon>
        <taxon>Erythrobacteraceae</taxon>
        <taxon>Qipengyuania</taxon>
    </lineage>
</organism>
<name>A0A844Y1U5_9SPHN</name>
<feature type="transmembrane region" description="Helical" evidence="1">
    <location>
        <begin position="42"/>
        <end position="66"/>
    </location>
</feature>
<evidence type="ECO:0000313" key="2">
    <source>
        <dbReference type="EMBL" id="MXO52195.1"/>
    </source>
</evidence>
<dbReference type="InterPro" id="IPR049713">
    <property type="entry name" value="Pr6Pr-like"/>
</dbReference>
<dbReference type="Proteomes" id="UP000444185">
    <property type="component" value="Unassembled WGS sequence"/>
</dbReference>
<feature type="transmembrane region" description="Helical" evidence="1">
    <location>
        <begin position="104"/>
        <end position="124"/>
    </location>
</feature>
<comment type="caution">
    <text evidence="2">The sequence shown here is derived from an EMBL/GenBank/DDBJ whole genome shotgun (WGS) entry which is preliminary data.</text>
</comment>
<feature type="transmembrane region" description="Helical" evidence="1">
    <location>
        <begin position="136"/>
        <end position="163"/>
    </location>
</feature>
<dbReference type="EMBL" id="WTYF01000004">
    <property type="protein sequence ID" value="MXO52195.1"/>
    <property type="molecule type" value="Genomic_DNA"/>
</dbReference>
<dbReference type="NCBIfam" id="NF038065">
    <property type="entry name" value="Pr6Pr"/>
    <property type="match status" value="1"/>
</dbReference>
<dbReference type="OrthoDB" id="9809977at2"/>
<feature type="transmembrane region" description="Helical" evidence="1">
    <location>
        <begin position="175"/>
        <end position="196"/>
    </location>
</feature>
<feature type="transmembrane region" description="Helical" evidence="1">
    <location>
        <begin position="73"/>
        <end position="92"/>
    </location>
</feature>
<reference evidence="2 3" key="1">
    <citation type="submission" date="2019-12" db="EMBL/GenBank/DDBJ databases">
        <title>Genomic-based taxomic classification of the family Erythrobacteraceae.</title>
        <authorList>
            <person name="Xu L."/>
        </authorList>
    </citation>
    <scope>NUCLEOTIDE SEQUENCE [LARGE SCALE GENOMIC DNA]</scope>
    <source>
        <strain evidence="2 3">DSM 16225</strain>
    </source>
</reference>
<evidence type="ECO:0000256" key="1">
    <source>
        <dbReference type="SAM" id="Phobius"/>
    </source>
</evidence>
<evidence type="ECO:0008006" key="4">
    <source>
        <dbReference type="Google" id="ProtNLM"/>
    </source>
</evidence>
<keyword evidence="1" id="KW-0812">Transmembrane</keyword>
<feature type="transmembrane region" description="Helical" evidence="1">
    <location>
        <begin position="12"/>
        <end position="30"/>
    </location>
</feature>
<proteinExistence type="predicted"/>
<accession>A0A844Y1U5</accession>
<sequence>MSIVFSGRVRVLAAIISLAAFIGLGVQSTLNLERDGSPLVSFALLLRFFTIWSNLAAAVLFAWIAAKGSIHRAVPFALATALTIVAIVYHALLAADHHPVGLDWYTNQMHHTVIPAATVGWWLAFTRPVDNGWKDLPLVMIAPVAYTVFALVYGEMSGFYAYFFLDVLQYGYGRVFANIAGLALVFMMFGALLLALRRLVSARA</sequence>
<gene>
    <name evidence="2" type="ORF">GRI42_12850</name>
</gene>
<keyword evidence="1" id="KW-0472">Membrane</keyword>